<accession>A0A642UR87</accession>
<dbReference type="RefSeq" id="XP_034013063.1">
    <property type="nucleotide sequence ID" value="XM_034154760.1"/>
</dbReference>
<dbReference type="InterPro" id="IPR013922">
    <property type="entry name" value="Cyclin_PHO80-like"/>
</dbReference>
<dbReference type="GO" id="GO:0005634">
    <property type="term" value="C:nucleus"/>
    <property type="evidence" value="ECO:0007669"/>
    <property type="project" value="TreeGrafter"/>
</dbReference>
<dbReference type="GO" id="GO:0000307">
    <property type="term" value="C:cyclin-dependent protein kinase holoenzyme complex"/>
    <property type="evidence" value="ECO:0007669"/>
    <property type="project" value="UniProtKB-ARBA"/>
</dbReference>
<dbReference type="CDD" id="cd20558">
    <property type="entry name" value="CYCLIN_ScPCL7-like"/>
    <property type="match status" value="1"/>
</dbReference>
<evidence type="ECO:0000313" key="2">
    <source>
        <dbReference type="Proteomes" id="UP000449547"/>
    </source>
</evidence>
<protein>
    <submittedName>
        <fullName evidence="1">Uncharacterized protein</fullName>
    </submittedName>
</protein>
<dbReference type="GeneID" id="54780791"/>
<dbReference type="OMA" id="FANEMSN"/>
<dbReference type="EMBL" id="SWFT01000065">
    <property type="protein sequence ID" value="KAA8903918.1"/>
    <property type="molecule type" value="Genomic_DNA"/>
</dbReference>
<sequence>MLDYVSDVPLKPTKKTFFDPPEQIDDVNLEELVFDFRLESRESGSIQLLEAIKILGQMLQDIIQLQQYPDLFHDFRVQIFKELKLSPNTTSLTQNDDESDSIRIEVSSQINDEPTPNSVNHIPIGDLIARTNLSHEAKVLHPITEPNPSRLQQDYENNHTQSPQLLKIFNLVSRPSITIEEFLLRIMTYSPSVSASSYLHSAYMLFNLSVLFDVVPLNYYNVYRLILGSIRCSTKCLEDIFQRQKSFATVGGVSLKDLLKIEVGFLYLVKFRLVIGSGILDQFLQKQWLRLRTFCQEKIPNVDISKSN</sequence>
<organism evidence="1 2">
    <name type="scientific">Diutina rugosa</name>
    <name type="common">Yeast</name>
    <name type="synonym">Candida rugosa</name>
    <dbReference type="NCBI Taxonomy" id="5481"/>
    <lineage>
        <taxon>Eukaryota</taxon>
        <taxon>Fungi</taxon>
        <taxon>Dikarya</taxon>
        <taxon>Ascomycota</taxon>
        <taxon>Saccharomycotina</taxon>
        <taxon>Pichiomycetes</taxon>
        <taxon>Debaryomycetaceae</taxon>
        <taxon>Diutina</taxon>
    </lineage>
</organism>
<gene>
    <name evidence="1" type="ORF">DIURU_002140</name>
</gene>
<reference evidence="1 2" key="1">
    <citation type="submission" date="2019-07" db="EMBL/GenBank/DDBJ databases">
        <title>Genome assembly of two rare yeast pathogens: Diutina rugosa and Trichomonascus ciferrii.</title>
        <authorList>
            <person name="Mixao V."/>
            <person name="Saus E."/>
            <person name="Hansen A."/>
            <person name="Lass-Flor C."/>
            <person name="Gabaldon T."/>
        </authorList>
    </citation>
    <scope>NUCLEOTIDE SEQUENCE [LARGE SCALE GENOMIC DNA]</scope>
    <source>
        <strain evidence="1 2">CBS 613</strain>
    </source>
</reference>
<dbReference type="AlphaFoldDB" id="A0A642UR87"/>
<evidence type="ECO:0000313" key="1">
    <source>
        <dbReference type="EMBL" id="KAA8903918.1"/>
    </source>
</evidence>
<dbReference type="PANTHER" id="PTHR15615:SF122">
    <property type="entry name" value="CYCLIN"/>
    <property type="match status" value="1"/>
</dbReference>
<dbReference type="VEuPathDB" id="FungiDB:DIURU_002140"/>
<dbReference type="Proteomes" id="UP000449547">
    <property type="component" value="Unassembled WGS sequence"/>
</dbReference>
<dbReference type="PANTHER" id="PTHR15615">
    <property type="match status" value="1"/>
</dbReference>
<dbReference type="GO" id="GO:0019901">
    <property type="term" value="F:protein kinase binding"/>
    <property type="evidence" value="ECO:0007669"/>
    <property type="project" value="InterPro"/>
</dbReference>
<dbReference type="Pfam" id="PF08613">
    <property type="entry name" value="Cyclin"/>
    <property type="match status" value="1"/>
</dbReference>
<dbReference type="OrthoDB" id="5304883at2759"/>
<dbReference type="Gene3D" id="1.10.472.10">
    <property type="entry name" value="Cyclin-like"/>
    <property type="match status" value="1"/>
</dbReference>
<name>A0A642UR87_DIURU</name>
<dbReference type="GO" id="GO:0016538">
    <property type="term" value="F:cyclin-dependent protein serine/threonine kinase regulator activity"/>
    <property type="evidence" value="ECO:0007669"/>
    <property type="project" value="TreeGrafter"/>
</dbReference>
<keyword evidence="2" id="KW-1185">Reference proteome</keyword>
<proteinExistence type="predicted"/>
<comment type="caution">
    <text evidence="1">The sequence shown here is derived from an EMBL/GenBank/DDBJ whole genome shotgun (WGS) entry which is preliminary data.</text>
</comment>